<comment type="subcellular location">
    <subcellularLocation>
        <location evidence="1">Host cell</location>
    </subcellularLocation>
    <subcellularLocation>
        <location evidence="2">Secreted</location>
    </subcellularLocation>
</comment>
<dbReference type="EMBL" id="KI686617">
    <property type="protein sequence ID" value="ETK85046.1"/>
    <property type="molecule type" value="Genomic_DNA"/>
</dbReference>
<keyword evidence="4" id="KW-0472">Membrane</keyword>
<feature type="non-terminal residue" evidence="6">
    <location>
        <position position="1"/>
    </location>
</feature>
<keyword evidence="3" id="KW-0964">Secreted</keyword>
<feature type="transmembrane region" description="Helical" evidence="4">
    <location>
        <begin position="219"/>
        <end position="243"/>
    </location>
</feature>
<dbReference type="Pfam" id="PF20147">
    <property type="entry name" value="Crinkler"/>
    <property type="match status" value="1"/>
</dbReference>
<evidence type="ECO:0000256" key="1">
    <source>
        <dbReference type="ARBA" id="ARBA00004340"/>
    </source>
</evidence>
<proteinExistence type="predicted"/>
<name>W2GRY8_PHYNI</name>
<evidence type="ECO:0000259" key="5">
    <source>
        <dbReference type="Pfam" id="PF20147"/>
    </source>
</evidence>
<evidence type="ECO:0000256" key="2">
    <source>
        <dbReference type="ARBA" id="ARBA00004613"/>
    </source>
</evidence>
<dbReference type="InterPro" id="IPR045379">
    <property type="entry name" value="Crinkler_N"/>
</dbReference>
<gene>
    <name evidence="6" type="ORF">L915_10045</name>
</gene>
<protein>
    <recommendedName>
        <fullName evidence="5">Crinkler effector protein N-terminal domain-containing protein</fullName>
    </recommendedName>
</protein>
<organism evidence="6">
    <name type="scientific">Phytophthora nicotianae</name>
    <name type="common">Potato buckeye rot agent</name>
    <name type="synonym">Phytophthora parasitica</name>
    <dbReference type="NCBI Taxonomy" id="4792"/>
    <lineage>
        <taxon>Eukaryota</taxon>
        <taxon>Sar</taxon>
        <taxon>Stramenopiles</taxon>
        <taxon>Oomycota</taxon>
        <taxon>Peronosporomycetes</taxon>
        <taxon>Peronosporales</taxon>
        <taxon>Peronosporaceae</taxon>
        <taxon>Phytophthora</taxon>
    </lineage>
</organism>
<accession>W2GRY8</accession>
<dbReference type="VEuPathDB" id="FungiDB:PPTG_05866"/>
<dbReference type="Proteomes" id="UP000053236">
    <property type="component" value="Unassembled WGS sequence"/>
</dbReference>
<dbReference type="AlphaFoldDB" id="W2GRY8"/>
<dbReference type="GO" id="GO:0043657">
    <property type="term" value="C:host cell"/>
    <property type="evidence" value="ECO:0007669"/>
    <property type="project" value="UniProtKB-SubCell"/>
</dbReference>
<evidence type="ECO:0000313" key="6">
    <source>
        <dbReference type="EMBL" id="ETK85046.1"/>
    </source>
</evidence>
<feature type="non-terminal residue" evidence="6">
    <location>
        <position position="552"/>
    </location>
</feature>
<evidence type="ECO:0000256" key="4">
    <source>
        <dbReference type="SAM" id="Phobius"/>
    </source>
</evidence>
<reference evidence="6" key="1">
    <citation type="submission" date="2013-11" db="EMBL/GenBank/DDBJ databases">
        <title>The Genome Sequence of Phytophthora parasitica CJ02B3.</title>
        <authorList>
            <consortium name="The Broad Institute Genomics Platform"/>
            <person name="Russ C."/>
            <person name="Tyler B."/>
            <person name="Panabieres F."/>
            <person name="Shan W."/>
            <person name="Tripathy S."/>
            <person name="Grunwald N."/>
            <person name="Machado M."/>
            <person name="Johnson C.S."/>
            <person name="Arredondo F."/>
            <person name="Hong C."/>
            <person name="Coffey M."/>
            <person name="Young S.K."/>
            <person name="Zeng Q."/>
            <person name="Gargeya S."/>
            <person name="Fitzgerald M."/>
            <person name="Abouelleil A."/>
            <person name="Alvarado L."/>
            <person name="Chapman S.B."/>
            <person name="Gainer-Dewar J."/>
            <person name="Goldberg J."/>
            <person name="Griggs A."/>
            <person name="Gujja S."/>
            <person name="Hansen M."/>
            <person name="Howarth C."/>
            <person name="Imamovic A."/>
            <person name="Ireland A."/>
            <person name="Larimer J."/>
            <person name="McCowan C."/>
            <person name="Murphy C."/>
            <person name="Pearson M."/>
            <person name="Poon T.W."/>
            <person name="Priest M."/>
            <person name="Roberts A."/>
            <person name="Saif S."/>
            <person name="Shea T."/>
            <person name="Sykes S."/>
            <person name="Wortman J."/>
            <person name="Nusbaum C."/>
            <person name="Birren B."/>
        </authorList>
    </citation>
    <scope>NUCLEOTIDE SEQUENCE [LARGE SCALE GENOMIC DNA]</scope>
    <source>
        <strain evidence="6">CJ02B3</strain>
    </source>
</reference>
<keyword evidence="4" id="KW-0812">Transmembrane</keyword>
<sequence length="552" mass="62952">TFPVDINASQLVGDLKEVIKGENLATITCDAKDLRLFLAKKGAGWLRSVDLAAIEDGEEVPGFEKVPLVDAKRDWYSAYSIRDVLDTNGMPPPQTRQIHVLVVVPPPSVGSKRSADDEIADVQKRLRLLESDLAAIKPSLAAIKPKTLTKFTPLSVHEDEFRLDSLSIMQQSHDPIVRTPTLYKFWEGFGEFPPYYFVRVEEVMFWEVIKKQLFGKDRIVIVGSPGVGKFCFLMLIAFYLACIKRKKLVVIRRLKELNLKNAVVFFDGQGSYARLTNLSPIDIVAIRDQVTLKSVEGEVDEKEAPIVLVDGFNQAEVNDTKNEYAPFHFLATSCQFDVKHDDRSRLVVLPAWRDADLLQYAKLMNWVIETGLRQIKRQDTPFPKLVKEQYFYSGGSLLEFCKTRSSLEERVVRECRAVENDQAFELVYNYGGGQSKSQVDRLRRHYITDCNREVEYHDSRWWKLSVDSGYVLSQLGRKIDTDKQLEVYKYAKSVGAGFHGVAYEQLLHNAVRGAFVKRKPVVLKMREGSKYEKIEIRVPNVVCSGENEESCY</sequence>
<evidence type="ECO:0000256" key="3">
    <source>
        <dbReference type="ARBA" id="ARBA00022525"/>
    </source>
</evidence>
<feature type="domain" description="Crinkler effector protein N-terminal" evidence="5">
    <location>
        <begin position="1"/>
        <end position="103"/>
    </location>
</feature>
<dbReference type="VEuPathDB" id="FungiDB:PPTG_01717"/>
<keyword evidence="4" id="KW-1133">Transmembrane helix</keyword>
<dbReference type="GO" id="GO:0005576">
    <property type="term" value="C:extracellular region"/>
    <property type="evidence" value="ECO:0007669"/>
    <property type="project" value="UniProtKB-SubCell"/>
</dbReference>